<keyword evidence="2" id="KW-0436">Ligase</keyword>
<reference evidence="2" key="2">
    <citation type="submission" date="2014-07" db="EMBL/GenBank/DDBJ databases">
        <authorList>
            <person name="Hull J."/>
        </authorList>
    </citation>
    <scope>NUCLEOTIDE SEQUENCE</scope>
</reference>
<evidence type="ECO:0000256" key="1">
    <source>
        <dbReference type="SAM" id="SignalP"/>
    </source>
</evidence>
<feature type="non-terminal residue" evidence="2">
    <location>
        <position position="454"/>
    </location>
</feature>
<sequence>MNTNLGAWTLVIWIIHSTVLAITMEWHNEEQFVDGELPYYPFNNKIINSLGNGLSGDEALANEFSPVSNDKKRDVEYRGGTEFPITHKRSFPDRSQKATFYEFKNDSSTMIDATKLDESGKSSKPVENAKGLSKIGKLVVGEPKKTKAHRGVLNIRRSNLEKRENEAKKGQQIGFEEQKTRFLRDGFNPQPIFANGLIHNLSGVVTPEGKSNAVRSYDGLDNLAVNRSEENHNPRPNQAPKINGPYENNFSGGGFRHMNPSTWLAREIEKFIRRQDYRWLDFMKNNGLETNGVMVDTKHQLDSTKKPQKVRMMDCLRQDGEGFRAEPRKEDSSHPQDSLLHQIDALLEDLSQFRASVKHKKARDVRLWSREGKLRGTRSVTLPSFRGKSELTKPVRSSLSSSLVLDDLRDLKRNIVLYENSIGDEENRQALKDLSSTSKCMSKTMKKVPTKKNK</sequence>
<proteinExistence type="predicted"/>
<feature type="signal peptide" evidence="1">
    <location>
        <begin position="1"/>
        <end position="21"/>
    </location>
</feature>
<keyword evidence="1" id="KW-0732">Signal</keyword>
<gene>
    <name evidence="2" type="primary">leuS_2</name>
    <name evidence="2" type="ORF">CM83_99777</name>
</gene>
<dbReference type="AlphaFoldDB" id="A0A0A9Y4C5"/>
<reference evidence="2" key="1">
    <citation type="journal article" date="2014" name="PLoS ONE">
        <title>Transcriptome-Based Identification of ABC Transporters in the Western Tarnished Plant Bug Lygus hesperus.</title>
        <authorList>
            <person name="Hull J.J."/>
            <person name="Chaney K."/>
            <person name="Geib S.M."/>
            <person name="Fabrick J.A."/>
            <person name="Brent C.S."/>
            <person name="Walsh D."/>
            <person name="Lavine L.C."/>
        </authorList>
    </citation>
    <scope>NUCLEOTIDE SEQUENCE</scope>
</reference>
<protein>
    <submittedName>
        <fullName evidence="2">Leucine--tRNA ligase</fullName>
    </submittedName>
</protein>
<name>A0A0A9Y4C5_LYGHE</name>
<dbReference type="EMBL" id="GBHO01019224">
    <property type="protein sequence ID" value="JAG24380.1"/>
    <property type="molecule type" value="Transcribed_RNA"/>
</dbReference>
<organism evidence="2">
    <name type="scientific">Lygus hesperus</name>
    <name type="common">Western plant bug</name>
    <dbReference type="NCBI Taxonomy" id="30085"/>
    <lineage>
        <taxon>Eukaryota</taxon>
        <taxon>Metazoa</taxon>
        <taxon>Ecdysozoa</taxon>
        <taxon>Arthropoda</taxon>
        <taxon>Hexapoda</taxon>
        <taxon>Insecta</taxon>
        <taxon>Pterygota</taxon>
        <taxon>Neoptera</taxon>
        <taxon>Paraneoptera</taxon>
        <taxon>Hemiptera</taxon>
        <taxon>Heteroptera</taxon>
        <taxon>Panheteroptera</taxon>
        <taxon>Cimicomorpha</taxon>
        <taxon>Miridae</taxon>
        <taxon>Mirini</taxon>
        <taxon>Lygus</taxon>
    </lineage>
</organism>
<accession>A0A0A9Y4C5</accession>
<dbReference type="GO" id="GO:0016874">
    <property type="term" value="F:ligase activity"/>
    <property type="evidence" value="ECO:0007669"/>
    <property type="project" value="UniProtKB-KW"/>
</dbReference>
<evidence type="ECO:0000313" key="2">
    <source>
        <dbReference type="EMBL" id="JAG24380.1"/>
    </source>
</evidence>
<feature type="chain" id="PRO_5002054707" evidence="1">
    <location>
        <begin position="22"/>
        <end position="454"/>
    </location>
</feature>